<proteinExistence type="predicted"/>
<evidence type="ECO:0000256" key="3">
    <source>
        <dbReference type="ARBA" id="ARBA00023163"/>
    </source>
</evidence>
<reference evidence="5" key="1">
    <citation type="submission" date="2022-08" db="EMBL/GenBank/DDBJ databases">
        <authorList>
            <person name="Deng Y."/>
            <person name="Han X.-F."/>
            <person name="Zhang Y.-Q."/>
        </authorList>
    </citation>
    <scope>NUCLEOTIDE SEQUENCE</scope>
    <source>
        <strain evidence="5">CPCC 205763</strain>
    </source>
</reference>
<dbReference type="InterPro" id="IPR028082">
    <property type="entry name" value="Peripla_BP_I"/>
</dbReference>
<protein>
    <submittedName>
        <fullName evidence="5">LacI family transcriptional regulator</fullName>
    </submittedName>
</protein>
<comment type="caution">
    <text evidence="5">The sequence shown here is derived from an EMBL/GenBank/DDBJ whole genome shotgun (WGS) entry which is preliminary data.</text>
</comment>
<dbReference type="InterPro" id="IPR000843">
    <property type="entry name" value="HTH_LacI"/>
</dbReference>
<dbReference type="Pfam" id="PF13377">
    <property type="entry name" value="Peripla_BP_3"/>
    <property type="match status" value="1"/>
</dbReference>
<keyword evidence="2" id="KW-0238">DNA-binding</keyword>
<dbReference type="Pfam" id="PF00356">
    <property type="entry name" value="LacI"/>
    <property type="match status" value="1"/>
</dbReference>
<organism evidence="5 6">
    <name type="scientific">Herbiconiux aconitum</name>
    <dbReference type="NCBI Taxonomy" id="2970913"/>
    <lineage>
        <taxon>Bacteria</taxon>
        <taxon>Bacillati</taxon>
        <taxon>Actinomycetota</taxon>
        <taxon>Actinomycetes</taxon>
        <taxon>Micrococcales</taxon>
        <taxon>Microbacteriaceae</taxon>
        <taxon>Herbiconiux</taxon>
    </lineage>
</organism>
<evidence type="ECO:0000313" key="6">
    <source>
        <dbReference type="Proteomes" id="UP001165584"/>
    </source>
</evidence>
<dbReference type="CDD" id="cd01392">
    <property type="entry name" value="HTH_LacI"/>
    <property type="match status" value="1"/>
</dbReference>
<keyword evidence="3" id="KW-0804">Transcription</keyword>
<dbReference type="InterPro" id="IPR046335">
    <property type="entry name" value="LacI/GalR-like_sensor"/>
</dbReference>
<evidence type="ECO:0000256" key="1">
    <source>
        <dbReference type="ARBA" id="ARBA00023015"/>
    </source>
</evidence>
<feature type="domain" description="HTH lacI-type" evidence="4">
    <location>
        <begin position="9"/>
        <end position="64"/>
    </location>
</feature>
<dbReference type="InterPro" id="IPR010982">
    <property type="entry name" value="Lambda_DNA-bd_dom_sf"/>
</dbReference>
<evidence type="ECO:0000256" key="2">
    <source>
        <dbReference type="ARBA" id="ARBA00023125"/>
    </source>
</evidence>
<dbReference type="Gene3D" id="3.40.50.2300">
    <property type="match status" value="2"/>
</dbReference>
<evidence type="ECO:0000313" key="5">
    <source>
        <dbReference type="EMBL" id="MCS5718706.1"/>
    </source>
</evidence>
<dbReference type="PROSITE" id="PS50932">
    <property type="entry name" value="HTH_LACI_2"/>
    <property type="match status" value="1"/>
</dbReference>
<dbReference type="Proteomes" id="UP001165584">
    <property type="component" value="Unassembled WGS sequence"/>
</dbReference>
<dbReference type="SUPFAM" id="SSF53822">
    <property type="entry name" value="Periplasmic binding protein-like I"/>
    <property type="match status" value="1"/>
</dbReference>
<dbReference type="SMART" id="SM00354">
    <property type="entry name" value="HTH_LACI"/>
    <property type="match status" value="1"/>
</dbReference>
<sequence length="346" mass="35505">MDDVTRASVTLADVAAHAGVSLATASRALNGSARTVKPDLHARVAASAQTLGYVVNAQAQAVAKGASQTVALVLGDIADPYFAGIAAGVIAAARRRHLTVTMATTGSDAADERATVAALRAQRPRAIVLAGSRQIDRGEENLLDRELADFQARGGRVSFVGEGARAGDPAARVVDVRNRRGGRDVAVALVDLGYRDFVVLAGSPLLLTPSERTAGFLEGAASVGRPVAPDAVLTGPFSRDGGHTMMADLLAGGRRPDCVFAVTDVMAVGAMAAIREYGLRPGADIAVAGFDDIPMLQDVHPELTTVRLPLAAIGERALEIALADDPSGLAEGIVGAVVLRESTPGI</sequence>
<dbReference type="PANTHER" id="PTHR30146">
    <property type="entry name" value="LACI-RELATED TRANSCRIPTIONAL REPRESSOR"/>
    <property type="match status" value="1"/>
</dbReference>
<name>A0ABT2GR51_9MICO</name>
<dbReference type="RefSeq" id="WP_259507761.1">
    <property type="nucleotide sequence ID" value="NZ_JANLCM010000001.1"/>
</dbReference>
<accession>A0ABT2GR51</accession>
<dbReference type="SUPFAM" id="SSF47413">
    <property type="entry name" value="lambda repressor-like DNA-binding domains"/>
    <property type="match status" value="1"/>
</dbReference>
<dbReference type="Gene3D" id="1.10.260.40">
    <property type="entry name" value="lambda repressor-like DNA-binding domains"/>
    <property type="match status" value="1"/>
</dbReference>
<gene>
    <name evidence="5" type="ORF">N1027_11240</name>
</gene>
<dbReference type="PANTHER" id="PTHR30146:SF153">
    <property type="entry name" value="LACTOSE OPERON REPRESSOR"/>
    <property type="match status" value="1"/>
</dbReference>
<dbReference type="EMBL" id="JANLCM010000001">
    <property type="protein sequence ID" value="MCS5718706.1"/>
    <property type="molecule type" value="Genomic_DNA"/>
</dbReference>
<dbReference type="PROSITE" id="PS00356">
    <property type="entry name" value="HTH_LACI_1"/>
    <property type="match status" value="1"/>
</dbReference>
<dbReference type="CDD" id="cd06267">
    <property type="entry name" value="PBP1_LacI_sugar_binding-like"/>
    <property type="match status" value="1"/>
</dbReference>
<keyword evidence="1" id="KW-0805">Transcription regulation</keyword>
<keyword evidence="6" id="KW-1185">Reference proteome</keyword>
<evidence type="ECO:0000259" key="4">
    <source>
        <dbReference type="PROSITE" id="PS50932"/>
    </source>
</evidence>